<evidence type="ECO:0000313" key="2">
    <source>
        <dbReference type="EMBL" id="SDL34683.1"/>
    </source>
</evidence>
<dbReference type="SUPFAM" id="SSF48452">
    <property type="entry name" value="TPR-like"/>
    <property type="match status" value="1"/>
</dbReference>
<dbReference type="AlphaFoldDB" id="A0A1G9JBW9"/>
<dbReference type="Pfam" id="PF13181">
    <property type="entry name" value="TPR_8"/>
    <property type="match status" value="1"/>
</dbReference>
<gene>
    <name evidence="2" type="ORF">SAMN05660337_2723</name>
</gene>
<dbReference type="SMART" id="SM00028">
    <property type="entry name" value="TPR"/>
    <property type="match status" value="4"/>
</dbReference>
<dbReference type="PROSITE" id="PS50005">
    <property type="entry name" value="TPR"/>
    <property type="match status" value="1"/>
</dbReference>
<dbReference type="InterPro" id="IPR011990">
    <property type="entry name" value="TPR-like_helical_dom_sf"/>
</dbReference>
<proteinExistence type="predicted"/>
<sequence>MSTGQRTKLHGVFSTLTESKVGAGATAKQTLQKTYWFVEELKNEIVEVQPLNSNDVPSGPKNTVAKEEFLDNFEPEPEYYVEVVLPRIRNLDATIKRGEKHRDRSENYSAEYEFNSAIAVDENNVRANFGLGLTYLDRGETSRADDIFRRLVVLEAIFEPRHKHLFNEFGISLRKNCMIDQALEYYHKAESICKRDENLYLNIARAYFENGAVEDCLQYVNKSLDINPDHEEAGLFLEYMREIGYGGDRVADSECVAPQKIKNKKSPAPDFNFNI</sequence>
<protein>
    <submittedName>
        <fullName evidence="2">Tetratricopeptide repeat-containing protein</fullName>
    </submittedName>
</protein>
<reference evidence="3" key="1">
    <citation type="submission" date="2016-10" db="EMBL/GenBank/DDBJ databases">
        <authorList>
            <person name="Varghese N."/>
            <person name="Submissions S."/>
        </authorList>
    </citation>
    <scope>NUCLEOTIDE SEQUENCE [LARGE SCALE GENOMIC DNA]</scope>
    <source>
        <strain evidence="3">DSM 16995</strain>
    </source>
</reference>
<organism evidence="2 3">
    <name type="scientific">Maridesulfovibrio ferrireducens</name>
    <dbReference type="NCBI Taxonomy" id="246191"/>
    <lineage>
        <taxon>Bacteria</taxon>
        <taxon>Pseudomonadati</taxon>
        <taxon>Thermodesulfobacteriota</taxon>
        <taxon>Desulfovibrionia</taxon>
        <taxon>Desulfovibrionales</taxon>
        <taxon>Desulfovibrionaceae</taxon>
        <taxon>Maridesulfovibrio</taxon>
    </lineage>
</organism>
<dbReference type="OrthoDB" id="5451353at2"/>
<keyword evidence="3" id="KW-1185">Reference proteome</keyword>
<name>A0A1G9JBW9_9BACT</name>
<dbReference type="InterPro" id="IPR019734">
    <property type="entry name" value="TPR_rpt"/>
</dbReference>
<dbReference type="Gene3D" id="1.25.40.10">
    <property type="entry name" value="Tetratricopeptide repeat domain"/>
    <property type="match status" value="1"/>
</dbReference>
<evidence type="ECO:0000256" key="1">
    <source>
        <dbReference type="PROSITE-ProRule" id="PRU00339"/>
    </source>
</evidence>
<dbReference type="Proteomes" id="UP000199053">
    <property type="component" value="Unassembled WGS sequence"/>
</dbReference>
<dbReference type="EMBL" id="FNGA01000004">
    <property type="protein sequence ID" value="SDL34683.1"/>
    <property type="molecule type" value="Genomic_DNA"/>
</dbReference>
<dbReference type="STRING" id="246191.SAMN05660337_2723"/>
<feature type="repeat" description="TPR" evidence="1">
    <location>
        <begin position="197"/>
        <end position="230"/>
    </location>
</feature>
<dbReference type="RefSeq" id="WP_139167359.1">
    <property type="nucleotide sequence ID" value="NZ_FNGA01000004.1"/>
</dbReference>
<evidence type="ECO:0000313" key="3">
    <source>
        <dbReference type="Proteomes" id="UP000199053"/>
    </source>
</evidence>
<accession>A0A1G9JBW9</accession>
<keyword evidence="1" id="KW-0802">TPR repeat</keyword>